<evidence type="ECO:0000313" key="9">
    <source>
        <dbReference type="Proteomes" id="UP001443914"/>
    </source>
</evidence>
<dbReference type="AlphaFoldDB" id="A0AAW1M4M3"/>
<dbReference type="PANTHER" id="PTHR46213:SF13">
    <property type="entry name" value="DEMETER-LIKE PROTEIN 2-RELATED"/>
    <property type="match status" value="1"/>
</dbReference>
<dbReference type="GO" id="GO:0019104">
    <property type="term" value="F:DNA N-glycosylase activity"/>
    <property type="evidence" value="ECO:0007669"/>
    <property type="project" value="InterPro"/>
</dbReference>
<evidence type="ECO:0000256" key="2">
    <source>
        <dbReference type="ARBA" id="ARBA00022485"/>
    </source>
</evidence>
<comment type="caution">
    <text evidence="8">The sequence shown here is derived from an EMBL/GenBank/DDBJ whole genome shotgun (WGS) entry which is preliminary data.</text>
</comment>
<dbReference type="GO" id="GO:0051539">
    <property type="term" value="F:4 iron, 4 sulfur cluster binding"/>
    <property type="evidence" value="ECO:0007669"/>
    <property type="project" value="UniProtKB-KW"/>
</dbReference>
<name>A0AAW1M4M3_SAPOF</name>
<dbReference type="GO" id="GO:0046872">
    <property type="term" value="F:metal ion binding"/>
    <property type="evidence" value="ECO:0007669"/>
    <property type="project" value="UniProtKB-KW"/>
</dbReference>
<dbReference type="Pfam" id="PF15628">
    <property type="entry name" value="RRM_DME"/>
    <property type="match status" value="1"/>
</dbReference>
<keyword evidence="3" id="KW-0479">Metal-binding</keyword>
<evidence type="ECO:0000256" key="3">
    <source>
        <dbReference type="ARBA" id="ARBA00022723"/>
    </source>
</evidence>
<feature type="domain" description="Permuted single zf-CXXC unit" evidence="7">
    <location>
        <begin position="26"/>
        <end position="57"/>
    </location>
</feature>
<gene>
    <name evidence="8" type="ORF">RND81_03G017600</name>
</gene>
<dbReference type="Proteomes" id="UP001443914">
    <property type="component" value="Unassembled WGS sequence"/>
</dbReference>
<keyword evidence="4" id="KW-0408">Iron</keyword>
<proteinExistence type="predicted"/>
<evidence type="ECO:0000259" key="6">
    <source>
        <dbReference type="Pfam" id="PF15628"/>
    </source>
</evidence>
<dbReference type="EMBL" id="JBDFQZ010000003">
    <property type="protein sequence ID" value="KAK9740189.1"/>
    <property type="molecule type" value="Genomic_DNA"/>
</dbReference>
<keyword evidence="5" id="KW-0411">Iron-sulfur</keyword>
<dbReference type="GO" id="GO:0035514">
    <property type="term" value="F:DNA demethylase activity"/>
    <property type="evidence" value="ECO:0007669"/>
    <property type="project" value="InterPro"/>
</dbReference>
<reference evidence="8" key="1">
    <citation type="submission" date="2024-03" db="EMBL/GenBank/DDBJ databases">
        <title>WGS assembly of Saponaria officinalis var. Norfolk2.</title>
        <authorList>
            <person name="Jenkins J."/>
            <person name="Shu S."/>
            <person name="Grimwood J."/>
            <person name="Barry K."/>
            <person name="Goodstein D."/>
            <person name="Schmutz J."/>
            <person name="Leebens-Mack J."/>
            <person name="Osbourn A."/>
        </authorList>
    </citation>
    <scope>NUCLEOTIDE SEQUENCE [LARGE SCALE GENOMIC DNA]</scope>
    <source>
        <strain evidence="8">JIC</strain>
    </source>
</reference>
<dbReference type="InterPro" id="IPR044811">
    <property type="entry name" value="DME/ROS1"/>
</dbReference>
<dbReference type="InterPro" id="IPR028924">
    <property type="entry name" value="Perm-CXXC"/>
</dbReference>
<evidence type="ECO:0000313" key="8">
    <source>
        <dbReference type="EMBL" id="KAK9740189.1"/>
    </source>
</evidence>
<evidence type="ECO:0000256" key="1">
    <source>
        <dbReference type="ARBA" id="ARBA00001966"/>
    </source>
</evidence>
<protein>
    <submittedName>
        <fullName evidence="8">Uncharacterized protein</fullName>
    </submittedName>
</protein>
<sequence length="127" mass="14343">MEPNDPCSYLLAIWTPGETADSIDPPARRCSFDDPNMICNEETCCYYSSQREADSQIVRGTLLIPTRTAMRGSFPLNGTYFQVNEVFADHDSSLNPIAVPRSWLWNLPRRTVYFGTSIPTIFKGLNT</sequence>
<feature type="domain" description="Demeter RRM-fold" evidence="6">
    <location>
        <begin position="60"/>
        <end position="126"/>
    </location>
</feature>
<keyword evidence="2" id="KW-0004">4Fe-4S</keyword>
<keyword evidence="9" id="KW-1185">Reference proteome</keyword>
<evidence type="ECO:0000256" key="5">
    <source>
        <dbReference type="ARBA" id="ARBA00023014"/>
    </source>
</evidence>
<dbReference type="PANTHER" id="PTHR46213">
    <property type="entry name" value="TRANSCRIPTIONAL ACTIVATOR DEMETER"/>
    <property type="match status" value="1"/>
</dbReference>
<dbReference type="InterPro" id="IPR028925">
    <property type="entry name" value="RRM_DME"/>
</dbReference>
<dbReference type="GO" id="GO:0141166">
    <property type="term" value="P:chromosomal 5-methylcytosine DNA demethylation pathway"/>
    <property type="evidence" value="ECO:0007669"/>
    <property type="project" value="InterPro"/>
</dbReference>
<evidence type="ECO:0000256" key="4">
    <source>
        <dbReference type="ARBA" id="ARBA00023004"/>
    </source>
</evidence>
<dbReference type="Pfam" id="PF15629">
    <property type="entry name" value="Perm-CXXC"/>
    <property type="match status" value="1"/>
</dbReference>
<comment type="cofactor">
    <cofactor evidence="1">
        <name>[4Fe-4S] cluster</name>
        <dbReference type="ChEBI" id="CHEBI:49883"/>
    </cofactor>
</comment>
<accession>A0AAW1M4M3</accession>
<organism evidence="8 9">
    <name type="scientific">Saponaria officinalis</name>
    <name type="common">Common soapwort</name>
    <name type="synonym">Lychnis saponaria</name>
    <dbReference type="NCBI Taxonomy" id="3572"/>
    <lineage>
        <taxon>Eukaryota</taxon>
        <taxon>Viridiplantae</taxon>
        <taxon>Streptophyta</taxon>
        <taxon>Embryophyta</taxon>
        <taxon>Tracheophyta</taxon>
        <taxon>Spermatophyta</taxon>
        <taxon>Magnoliopsida</taxon>
        <taxon>eudicotyledons</taxon>
        <taxon>Gunneridae</taxon>
        <taxon>Pentapetalae</taxon>
        <taxon>Caryophyllales</taxon>
        <taxon>Caryophyllaceae</taxon>
        <taxon>Caryophylleae</taxon>
        <taxon>Saponaria</taxon>
    </lineage>
</organism>
<evidence type="ECO:0000259" key="7">
    <source>
        <dbReference type="Pfam" id="PF15629"/>
    </source>
</evidence>